<comment type="caution">
    <text evidence="2">The sequence shown here is derived from an EMBL/GenBank/DDBJ whole genome shotgun (WGS) entry which is preliminary data.</text>
</comment>
<accession>A0A4R0XI00</accession>
<keyword evidence="3" id="KW-1185">Reference proteome</keyword>
<proteinExistence type="predicted"/>
<name>A0A4R0XI00_9BURK</name>
<dbReference type="Pfam" id="PF09361">
    <property type="entry name" value="Phasin_2"/>
    <property type="match status" value="1"/>
</dbReference>
<gene>
    <name evidence="2" type="ORF">BZM27_22940</name>
</gene>
<organism evidence="2 3">
    <name type="scientific">Paraburkholderia steynii</name>
    <dbReference type="NCBI Taxonomy" id="1245441"/>
    <lineage>
        <taxon>Bacteria</taxon>
        <taxon>Pseudomonadati</taxon>
        <taxon>Pseudomonadota</taxon>
        <taxon>Betaproteobacteria</taxon>
        <taxon>Burkholderiales</taxon>
        <taxon>Burkholderiaceae</taxon>
        <taxon>Paraburkholderia</taxon>
    </lineage>
</organism>
<dbReference type="AlphaFoldDB" id="A0A4R0XI00"/>
<protein>
    <recommendedName>
        <fullName evidence="1">Phasin domain-containing protein</fullName>
    </recommendedName>
</protein>
<feature type="domain" description="Phasin" evidence="1">
    <location>
        <begin position="29"/>
        <end position="117"/>
    </location>
</feature>
<evidence type="ECO:0000259" key="1">
    <source>
        <dbReference type="Pfam" id="PF09361"/>
    </source>
</evidence>
<evidence type="ECO:0000313" key="3">
    <source>
        <dbReference type="Proteomes" id="UP000294200"/>
    </source>
</evidence>
<dbReference type="InterPro" id="IPR010127">
    <property type="entry name" value="Phasin_subfam-1"/>
</dbReference>
<evidence type="ECO:0000313" key="2">
    <source>
        <dbReference type="EMBL" id="TCG06917.1"/>
    </source>
</evidence>
<reference evidence="2 3" key="1">
    <citation type="submission" date="2017-02" db="EMBL/GenBank/DDBJ databases">
        <title>Paraburkholderia sophoroidis sp. nov. and Paraburkholderia steynii sp. nov. rhizobial symbionts of the fynbos legume Hypocalyptus sophoroides.</title>
        <authorList>
            <person name="Steenkamp E.T."/>
            <person name="Beukes C.W."/>
            <person name="Van Zyl E."/>
            <person name="Avontuur J."/>
            <person name="Chan W.Y."/>
            <person name="Hassen A."/>
            <person name="Palmer M."/>
            <person name="Mthombeni L."/>
            <person name="Phalane F."/>
            <person name="Sereme K."/>
            <person name="Venter S.N."/>
        </authorList>
    </citation>
    <scope>NUCLEOTIDE SEQUENCE [LARGE SCALE GENOMIC DNA]</scope>
    <source>
        <strain evidence="2 3">HC1.1ba</strain>
    </source>
</reference>
<dbReference type="Proteomes" id="UP000294200">
    <property type="component" value="Unassembled WGS sequence"/>
</dbReference>
<dbReference type="InterPro" id="IPR018968">
    <property type="entry name" value="Phasin"/>
</dbReference>
<sequence length="165" mass="17650">MKEFNMSESLIALPNDVADTVREHDAWSVNQLSDLAQLCVETAGRIAELNSKAIHASLDEQRAVALEAANEYSPLGAWRLQTSFALAGTAKAAAYWRHLNEIALDAFTDAVGGAESRINSMFMALHGSLGEATSGVRLSLLLGDVPSTPDARASAVQIIHDSTRD</sequence>
<dbReference type="EMBL" id="MWML01000086">
    <property type="protein sequence ID" value="TCG06917.1"/>
    <property type="molecule type" value="Genomic_DNA"/>
</dbReference>
<dbReference type="NCBIfam" id="TIGR01841">
    <property type="entry name" value="phasin"/>
    <property type="match status" value="1"/>
</dbReference>